<name>A0ABU3ETY4_9ENTE</name>
<dbReference type="InterPro" id="IPR003439">
    <property type="entry name" value="ABC_transporter-like_ATP-bd"/>
</dbReference>
<protein>
    <submittedName>
        <fullName evidence="4">ATP-binding cassette domain-containing protein</fullName>
    </submittedName>
</protein>
<dbReference type="InterPro" id="IPR003593">
    <property type="entry name" value="AAA+_ATPase"/>
</dbReference>
<feature type="domain" description="ABC transporter" evidence="3">
    <location>
        <begin position="6"/>
        <end position="224"/>
    </location>
</feature>
<sequence length="224" mass="25095">MSEWILEAAEYRYEHSEIKTLDRIEGSFQTGRSYQIFGDPGSGKTTLLALFAGLAVCTKGSLTYDGQEIASLERHRYRGCEVACLFQTGSLLKDSPMANLEMEILLSGEKPERESLKSLLLSVGLAENQLKLPTNRLSKSDRQLVTLAKLMIKSKAQLVLVDEPEKVFSECGVLFAMARLRNYCLQQKKCLIFTTQSTQSVNFADELWGLNGGKLLFIKEQRPS</sequence>
<dbReference type="Pfam" id="PF00005">
    <property type="entry name" value="ABC_tran"/>
    <property type="match status" value="1"/>
</dbReference>
<dbReference type="InterPro" id="IPR027417">
    <property type="entry name" value="P-loop_NTPase"/>
</dbReference>
<dbReference type="GO" id="GO:0005524">
    <property type="term" value="F:ATP binding"/>
    <property type="evidence" value="ECO:0007669"/>
    <property type="project" value="UniProtKB-KW"/>
</dbReference>
<accession>A0ABU3ETY4</accession>
<gene>
    <name evidence="4" type="ORF">P7D85_00950</name>
</gene>
<dbReference type="SUPFAM" id="SSF52540">
    <property type="entry name" value="P-loop containing nucleoside triphosphate hydrolases"/>
    <property type="match status" value="1"/>
</dbReference>
<reference evidence="4 5" key="1">
    <citation type="submission" date="2023-03" db="EMBL/GenBank/DDBJ databases">
        <authorList>
            <person name="Shen W."/>
            <person name="Cai J."/>
        </authorList>
    </citation>
    <scope>NUCLEOTIDE SEQUENCE [LARGE SCALE GENOMIC DNA]</scope>
    <source>
        <strain evidence="4 5">D6-4</strain>
    </source>
</reference>
<dbReference type="PANTHER" id="PTHR24220:SF86">
    <property type="entry name" value="ABC TRANSPORTER ABCH.1"/>
    <property type="match status" value="1"/>
</dbReference>
<dbReference type="SMART" id="SM00382">
    <property type="entry name" value="AAA"/>
    <property type="match status" value="1"/>
</dbReference>
<keyword evidence="1" id="KW-0547">Nucleotide-binding</keyword>
<evidence type="ECO:0000313" key="4">
    <source>
        <dbReference type="EMBL" id="MDT2598318.1"/>
    </source>
</evidence>
<evidence type="ECO:0000256" key="2">
    <source>
        <dbReference type="ARBA" id="ARBA00022840"/>
    </source>
</evidence>
<dbReference type="EMBL" id="JARPYI010000001">
    <property type="protein sequence ID" value="MDT2598318.1"/>
    <property type="molecule type" value="Genomic_DNA"/>
</dbReference>
<keyword evidence="5" id="KW-1185">Reference proteome</keyword>
<evidence type="ECO:0000256" key="1">
    <source>
        <dbReference type="ARBA" id="ARBA00022741"/>
    </source>
</evidence>
<dbReference type="PROSITE" id="PS50893">
    <property type="entry name" value="ABC_TRANSPORTER_2"/>
    <property type="match status" value="1"/>
</dbReference>
<keyword evidence="2 4" id="KW-0067">ATP-binding</keyword>
<dbReference type="RefSeq" id="WP_311821336.1">
    <property type="nucleotide sequence ID" value="NZ_JARPYF010000001.1"/>
</dbReference>
<dbReference type="InterPro" id="IPR015854">
    <property type="entry name" value="ABC_transpr_LolD-like"/>
</dbReference>
<dbReference type="PANTHER" id="PTHR24220">
    <property type="entry name" value="IMPORT ATP-BINDING PROTEIN"/>
    <property type="match status" value="1"/>
</dbReference>
<dbReference type="Gene3D" id="3.40.50.300">
    <property type="entry name" value="P-loop containing nucleotide triphosphate hydrolases"/>
    <property type="match status" value="1"/>
</dbReference>
<evidence type="ECO:0000313" key="5">
    <source>
        <dbReference type="Proteomes" id="UP001252875"/>
    </source>
</evidence>
<proteinExistence type="predicted"/>
<evidence type="ECO:0000259" key="3">
    <source>
        <dbReference type="PROSITE" id="PS50893"/>
    </source>
</evidence>
<dbReference type="Proteomes" id="UP001252875">
    <property type="component" value="Unassembled WGS sequence"/>
</dbReference>
<organism evidence="4 5">
    <name type="scientific">Enterococcus hulanensis</name>
    <dbReference type="NCBI Taxonomy" id="2559929"/>
    <lineage>
        <taxon>Bacteria</taxon>
        <taxon>Bacillati</taxon>
        <taxon>Bacillota</taxon>
        <taxon>Bacilli</taxon>
        <taxon>Lactobacillales</taxon>
        <taxon>Enterococcaceae</taxon>
        <taxon>Enterococcus</taxon>
    </lineage>
</organism>
<comment type="caution">
    <text evidence="4">The sequence shown here is derived from an EMBL/GenBank/DDBJ whole genome shotgun (WGS) entry which is preliminary data.</text>
</comment>